<dbReference type="Gene3D" id="3.40.50.150">
    <property type="entry name" value="Vaccinia Virus protein VP39"/>
    <property type="match status" value="1"/>
</dbReference>
<protein>
    <recommendedName>
        <fullName evidence="1">Methyltransferase domain-containing protein</fullName>
    </recommendedName>
</protein>
<dbReference type="PANTHER" id="PTHR47739:SF1">
    <property type="entry name" value="TRNA1(VAL) (ADENINE(37)-N6)-METHYLTRANSFERASE"/>
    <property type="match status" value="1"/>
</dbReference>
<sequence>MASDNSLKAGERVDLLYPSRRQIIQSKKTFSYSVDAILLAHFAKLPKSRHAKLLDLCAGNGAVTLLLADQTSAKLVGVEIQEKLVDMARRSASLNGLSDQVDFLQADLVDYSQQVPAGSVDCLTCNPPYFQSSKTRQNKLAAYAQARHEVTLDLASLLEAVSRLLKNKGLAYLVYRTDRLVELIDQSLTYSLVPKQVQLVYPKFNRPSKFFLVKLIKQGSKAGFQLDPPFYIMDDKSKYTDQMIQVLKGNG</sequence>
<gene>
    <name evidence="2" type="ORF">HMPREF9698_01077</name>
</gene>
<dbReference type="Pfam" id="PF13847">
    <property type="entry name" value="Methyltransf_31"/>
    <property type="match status" value="1"/>
</dbReference>
<feature type="domain" description="Methyltransferase" evidence="1">
    <location>
        <begin position="49"/>
        <end position="185"/>
    </location>
</feature>
<proteinExistence type="predicted"/>
<dbReference type="EMBL" id="AGXA01000021">
    <property type="protein sequence ID" value="EKU93329.1"/>
    <property type="molecule type" value="Genomic_DNA"/>
</dbReference>
<reference evidence="2 3" key="1">
    <citation type="submission" date="2012-09" db="EMBL/GenBank/DDBJ databases">
        <title>The Genome Sequence of Alloiococcus otitis ATCC 51267.</title>
        <authorList>
            <consortium name="The Broad Institute Genome Sequencing Platform"/>
            <person name="Earl A."/>
            <person name="Ward D."/>
            <person name="Feldgarden M."/>
            <person name="Gevers D."/>
            <person name="Huys G."/>
            <person name="Walker B."/>
            <person name="Young S.K."/>
            <person name="Zeng Q."/>
            <person name="Gargeya S."/>
            <person name="Fitzgerald M."/>
            <person name="Haas B."/>
            <person name="Abouelleil A."/>
            <person name="Alvarado L."/>
            <person name="Arachchi H.M."/>
            <person name="Berlin A.M."/>
            <person name="Chapman S.B."/>
            <person name="Goldberg J."/>
            <person name="Griggs A."/>
            <person name="Gujja S."/>
            <person name="Hansen M."/>
            <person name="Howarth C."/>
            <person name="Imamovic A."/>
            <person name="Larimer J."/>
            <person name="McCowen C."/>
            <person name="Montmayeur A."/>
            <person name="Murphy C."/>
            <person name="Neiman D."/>
            <person name="Pearson M."/>
            <person name="Priest M."/>
            <person name="Roberts A."/>
            <person name="Saif S."/>
            <person name="Shea T."/>
            <person name="Sisk P."/>
            <person name="Sykes S."/>
            <person name="Wortman J."/>
            <person name="Nusbaum C."/>
            <person name="Birren B."/>
        </authorList>
    </citation>
    <scope>NUCLEOTIDE SEQUENCE [LARGE SCALE GENOMIC DNA]</scope>
    <source>
        <strain evidence="2 3">ATCC 51267</strain>
    </source>
</reference>
<keyword evidence="3" id="KW-1185">Reference proteome</keyword>
<dbReference type="InterPro" id="IPR025714">
    <property type="entry name" value="Methyltranfer_dom"/>
</dbReference>
<dbReference type="InterPro" id="IPR050210">
    <property type="entry name" value="tRNA_Adenine-N(6)_MTase"/>
</dbReference>
<evidence type="ECO:0000313" key="2">
    <source>
        <dbReference type="EMBL" id="EKU93329.1"/>
    </source>
</evidence>
<comment type="caution">
    <text evidence="2">The sequence shown here is derived from an EMBL/GenBank/DDBJ whole genome shotgun (WGS) entry which is preliminary data.</text>
</comment>
<evidence type="ECO:0000259" key="1">
    <source>
        <dbReference type="Pfam" id="PF13847"/>
    </source>
</evidence>
<dbReference type="Proteomes" id="UP000009875">
    <property type="component" value="Unassembled WGS sequence"/>
</dbReference>
<name>K9E812_9LACT</name>
<dbReference type="RefSeq" id="WP_003778137.1">
    <property type="nucleotide sequence ID" value="NZ_JH992959.1"/>
</dbReference>
<dbReference type="OrthoDB" id="9777257at2"/>
<dbReference type="SUPFAM" id="SSF53335">
    <property type="entry name" value="S-adenosyl-L-methionine-dependent methyltransferases"/>
    <property type="match status" value="1"/>
</dbReference>
<dbReference type="CDD" id="cd02440">
    <property type="entry name" value="AdoMet_MTases"/>
    <property type="match status" value="1"/>
</dbReference>
<dbReference type="STRING" id="883081.HMPREF9698_01077"/>
<dbReference type="eggNOG" id="COG4123">
    <property type="taxonomic scope" value="Bacteria"/>
</dbReference>
<accession>K9E812</accession>
<dbReference type="PANTHER" id="PTHR47739">
    <property type="entry name" value="TRNA1(VAL) (ADENINE(37)-N6)-METHYLTRANSFERASE"/>
    <property type="match status" value="1"/>
</dbReference>
<evidence type="ECO:0000313" key="3">
    <source>
        <dbReference type="Proteomes" id="UP000009875"/>
    </source>
</evidence>
<dbReference type="InterPro" id="IPR029063">
    <property type="entry name" value="SAM-dependent_MTases_sf"/>
</dbReference>
<dbReference type="HOGENOM" id="CLU_061983_3_0_9"/>
<organism evidence="2 3">
    <name type="scientific">Alloiococcus otitis ATCC 51267</name>
    <dbReference type="NCBI Taxonomy" id="883081"/>
    <lineage>
        <taxon>Bacteria</taxon>
        <taxon>Bacillati</taxon>
        <taxon>Bacillota</taxon>
        <taxon>Bacilli</taxon>
        <taxon>Lactobacillales</taxon>
        <taxon>Carnobacteriaceae</taxon>
        <taxon>Alloiococcus</taxon>
    </lineage>
</organism>
<dbReference type="AlphaFoldDB" id="K9E812"/>